<reference evidence="3 4" key="1">
    <citation type="submission" date="2014-04" db="EMBL/GenBank/DDBJ databases">
        <authorList>
            <consortium name="DOE Joint Genome Institute"/>
            <person name="Kuo A."/>
            <person name="Zuccaro A."/>
            <person name="Kohler A."/>
            <person name="Nagy L.G."/>
            <person name="Floudas D."/>
            <person name="Copeland A."/>
            <person name="Barry K.W."/>
            <person name="Cichocki N."/>
            <person name="Veneault-Fourrey C."/>
            <person name="LaButti K."/>
            <person name="Lindquist E.A."/>
            <person name="Lipzen A."/>
            <person name="Lundell T."/>
            <person name="Morin E."/>
            <person name="Murat C."/>
            <person name="Sun H."/>
            <person name="Tunlid A."/>
            <person name="Henrissat B."/>
            <person name="Grigoriev I.V."/>
            <person name="Hibbett D.S."/>
            <person name="Martin F."/>
            <person name="Nordberg H.P."/>
            <person name="Cantor M.N."/>
            <person name="Hua S.X."/>
        </authorList>
    </citation>
    <scope>NUCLEOTIDE SEQUENCE [LARGE SCALE GENOMIC DNA]</scope>
    <source>
        <strain evidence="3 4">MAFF 305830</strain>
    </source>
</reference>
<feature type="domain" description="Hemerythrin-like" evidence="2">
    <location>
        <begin position="36"/>
        <end position="157"/>
    </location>
</feature>
<protein>
    <recommendedName>
        <fullName evidence="2">Hemerythrin-like domain-containing protein</fullName>
    </recommendedName>
</protein>
<evidence type="ECO:0000259" key="2">
    <source>
        <dbReference type="Pfam" id="PF01814"/>
    </source>
</evidence>
<dbReference type="PANTHER" id="PTHR35585">
    <property type="entry name" value="HHE DOMAIN PROTEIN (AFU_ORTHOLOGUE AFUA_4G00730)"/>
    <property type="match status" value="1"/>
</dbReference>
<dbReference type="Pfam" id="PF01814">
    <property type="entry name" value="Hemerythrin"/>
    <property type="match status" value="1"/>
</dbReference>
<dbReference type="OrthoDB" id="9983919at2759"/>
<sequence length="229" mass="26146">MFARAGLLPRTLARPLYTQASYRFSTSSRIMTHSSLTEAIKEDHQEMYEYYDEYKRAKESADVDSQARWARQLTWEVARHAVGEEIVVYPLMEKHMGEQGKKLADEDRDQHQHVKELLYHLESLTAGQPEYHQTLEKVMAHLKPHNDSEEQNDLPALEPLIGAEGSKAAAAQFSRTKKFAPTRAHPSAPNKPPFETLVGLLAAPLDKLLDAFAKFPTEEMKEEAEKHQH</sequence>
<feature type="region of interest" description="Disordered" evidence="1">
    <location>
        <begin position="172"/>
        <end position="192"/>
    </location>
</feature>
<dbReference type="EMBL" id="KN824294">
    <property type="protein sequence ID" value="KIM28220.1"/>
    <property type="molecule type" value="Genomic_DNA"/>
</dbReference>
<dbReference type="PANTHER" id="PTHR35585:SF1">
    <property type="entry name" value="HHE DOMAIN PROTEIN (AFU_ORTHOLOGUE AFUA_4G00730)"/>
    <property type="match status" value="1"/>
</dbReference>
<evidence type="ECO:0000256" key="1">
    <source>
        <dbReference type="SAM" id="MobiDB-lite"/>
    </source>
</evidence>
<dbReference type="Gene3D" id="1.20.120.520">
    <property type="entry name" value="nmb1532 protein domain like"/>
    <property type="match status" value="1"/>
</dbReference>
<name>A0A0C3AUI0_SERVB</name>
<dbReference type="STRING" id="933852.A0A0C3AUI0"/>
<accession>A0A0C3AUI0</accession>
<dbReference type="Proteomes" id="UP000054097">
    <property type="component" value="Unassembled WGS sequence"/>
</dbReference>
<reference evidence="4" key="2">
    <citation type="submission" date="2015-01" db="EMBL/GenBank/DDBJ databases">
        <title>Evolutionary Origins and Diversification of the Mycorrhizal Mutualists.</title>
        <authorList>
            <consortium name="DOE Joint Genome Institute"/>
            <consortium name="Mycorrhizal Genomics Consortium"/>
            <person name="Kohler A."/>
            <person name="Kuo A."/>
            <person name="Nagy L.G."/>
            <person name="Floudas D."/>
            <person name="Copeland A."/>
            <person name="Barry K.W."/>
            <person name="Cichocki N."/>
            <person name="Veneault-Fourrey C."/>
            <person name="LaButti K."/>
            <person name="Lindquist E.A."/>
            <person name="Lipzen A."/>
            <person name="Lundell T."/>
            <person name="Morin E."/>
            <person name="Murat C."/>
            <person name="Riley R."/>
            <person name="Ohm R."/>
            <person name="Sun H."/>
            <person name="Tunlid A."/>
            <person name="Henrissat B."/>
            <person name="Grigoriev I.V."/>
            <person name="Hibbett D.S."/>
            <person name="Martin F."/>
        </authorList>
    </citation>
    <scope>NUCLEOTIDE SEQUENCE [LARGE SCALE GENOMIC DNA]</scope>
    <source>
        <strain evidence="4">MAFF 305830</strain>
    </source>
</reference>
<proteinExistence type="predicted"/>
<gene>
    <name evidence="3" type="ORF">M408DRAFT_329576</name>
</gene>
<evidence type="ECO:0000313" key="3">
    <source>
        <dbReference type="EMBL" id="KIM28220.1"/>
    </source>
</evidence>
<dbReference type="InterPro" id="IPR012312">
    <property type="entry name" value="Hemerythrin-like"/>
</dbReference>
<dbReference type="HOGENOM" id="CLU_079417_0_2_1"/>
<dbReference type="AlphaFoldDB" id="A0A0C3AUI0"/>
<organism evidence="3 4">
    <name type="scientific">Serendipita vermifera MAFF 305830</name>
    <dbReference type="NCBI Taxonomy" id="933852"/>
    <lineage>
        <taxon>Eukaryota</taxon>
        <taxon>Fungi</taxon>
        <taxon>Dikarya</taxon>
        <taxon>Basidiomycota</taxon>
        <taxon>Agaricomycotina</taxon>
        <taxon>Agaricomycetes</taxon>
        <taxon>Sebacinales</taxon>
        <taxon>Serendipitaceae</taxon>
        <taxon>Serendipita</taxon>
    </lineage>
</organism>
<evidence type="ECO:0000313" key="4">
    <source>
        <dbReference type="Proteomes" id="UP000054097"/>
    </source>
</evidence>
<keyword evidence="4" id="KW-1185">Reference proteome</keyword>